<feature type="signal peptide" evidence="1">
    <location>
        <begin position="1"/>
        <end position="19"/>
    </location>
</feature>
<name>A0AAF3J687_9BILA</name>
<dbReference type="WBParaSite" id="MBELARI_LOCUS18799">
    <property type="protein sequence ID" value="MBELARI_LOCUS18799"/>
    <property type="gene ID" value="MBELARI_LOCUS18799"/>
</dbReference>
<dbReference type="Proteomes" id="UP000887575">
    <property type="component" value="Unassembled WGS sequence"/>
</dbReference>
<sequence length="130" mass="14881">MYRILGLVFALTLFYGTTGILKACARCGPKTPTVIMTGQYVTAFSQNVIVKQANGCVRKNLLCRSNVPQTSRLDYVQQRKLGKYSKYDVHSRSIDLLESIEMDIHSQRRHRCHQLDHVPGKLHRSWIMSS</sequence>
<evidence type="ECO:0000256" key="1">
    <source>
        <dbReference type="SAM" id="SignalP"/>
    </source>
</evidence>
<keyword evidence="1" id="KW-0732">Signal</keyword>
<dbReference type="AlphaFoldDB" id="A0AAF3J687"/>
<evidence type="ECO:0000313" key="3">
    <source>
        <dbReference type="WBParaSite" id="MBELARI_LOCUS18799"/>
    </source>
</evidence>
<proteinExistence type="predicted"/>
<organism evidence="2 3">
    <name type="scientific">Mesorhabditis belari</name>
    <dbReference type="NCBI Taxonomy" id="2138241"/>
    <lineage>
        <taxon>Eukaryota</taxon>
        <taxon>Metazoa</taxon>
        <taxon>Ecdysozoa</taxon>
        <taxon>Nematoda</taxon>
        <taxon>Chromadorea</taxon>
        <taxon>Rhabditida</taxon>
        <taxon>Rhabditina</taxon>
        <taxon>Rhabditomorpha</taxon>
        <taxon>Rhabditoidea</taxon>
        <taxon>Rhabditidae</taxon>
        <taxon>Mesorhabditinae</taxon>
        <taxon>Mesorhabditis</taxon>
    </lineage>
</organism>
<evidence type="ECO:0000313" key="2">
    <source>
        <dbReference type="Proteomes" id="UP000887575"/>
    </source>
</evidence>
<evidence type="ECO:0008006" key="4">
    <source>
        <dbReference type="Google" id="ProtNLM"/>
    </source>
</evidence>
<protein>
    <recommendedName>
        <fullName evidence="4">Secreted protein</fullName>
    </recommendedName>
</protein>
<reference evidence="3" key="1">
    <citation type="submission" date="2024-02" db="UniProtKB">
        <authorList>
            <consortium name="WormBaseParasite"/>
        </authorList>
    </citation>
    <scope>IDENTIFICATION</scope>
</reference>
<accession>A0AAF3J687</accession>
<feature type="chain" id="PRO_5042052344" description="Secreted protein" evidence="1">
    <location>
        <begin position="20"/>
        <end position="130"/>
    </location>
</feature>
<keyword evidence="2" id="KW-1185">Reference proteome</keyword>